<dbReference type="EMBL" id="DVNC01000014">
    <property type="protein sequence ID" value="HIU52690.1"/>
    <property type="molecule type" value="Genomic_DNA"/>
</dbReference>
<gene>
    <name evidence="2" type="ORF">IAD20_01255</name>
</gene>
<protein>
    <submittedName>
        <fullName evidence="2">Uncharacterized protein</fullName>
    </submittedName>
</protein>
<dbReference type="Proteomes" id="UP000824107">
    <property type="component" value="Unassembled WGS sequence"/>
</dbReference>
<evidence type="ECO:0000313" key="3">
    <source>
        <dbReference type="Proteomes" id="UP000824107"/>
    </source>
</evidence>
<feature type="compositionally biased region" description="Basic and acidic residues" evidence="1">
    <location>
        <begin position="11"/>
        <end position="25"/>
    </location>
</feature>
<feature type="region of interest" description="Disordered" evidence="1">
    <location>
        <begin position="277"/>
        <end position="302"/>
    </location>
</feature>
<accession>A0A9D1M2M0</accession>
<evidence type="ECO:0000313" key="2">
    <source>
        <dbReference type="EMBL" id="HIU52690.1"/>
    </source>
</evidence>
<sequence>MQENDENTVNQKDEMPSQDTAHEYPDQEGASVPAENDGNESRSRPNRGKQILRAVTEVAGVENVYETVAVIVKKDENVTPKEKRKKVLDAVLKVTGVRGAYNDVKEVFKRRNKEKNAEETPEKPDKKTKRKNVFKRIVQAVKLACKAGIFVCKCLMKVVGPGVYVIEKILEKTLVVAKTTYKAIKADDKKERREILINGAVELIGWDGKTGKLQKKFQNAAKTVHTVSGAVSSIAKEPNVDGLIGAAVIIGKDAVSDTKVGRIADDVNKYSEKLNNELRQNETENKPSVSPVTNAADNRETAAPAVTEENIVAAAEINMENIIEITVRPETQTENTNTQADTALPETVAEEFKNNMISGHQRLQEVRAKIAARKNSTEDNPQTAADDIALIRSLRTRPARQTVIRRPQNFSAERMMLLQAMQRC</sequence>
<reference evidence="2" key="1">
    <citation type="submission" date="2020-10" db="EMBL/GenBank/DDBJ databases">
        <authorList>
            <person name="Gilroy R."/>
        </authorList>
    </citation>
    <scope>NUCLEOTIDE SEQUENCE</scope>
    <source>
        <strain evidence="2">ChiW3-316</strain>
    </source>
</reference>
<name>A0A9D1M2M0_9PROT</name>
<feature type="compositionally biased region" description="Polar residues" evidence="1">
    <location>
        <begin position="286"/>
        <end position="296"/>
    </location>
</feature>
<dbReference type="AlphaFoldDB" id="A0A9D1M2M0"/>
<organism evidence="2 3">
    <name type="scientific">Candidatus Scatocola faecipullorum</name>
    <dbReference type="NCBI Taxonomy" id="2840917"/>
    <lineage>
        <taxon>Bacteria</taxon>
        <taxon>Pseudomonadati</taxon>
        <taxon>Pseudomonadota</taxon>
        <taxon>Alphaproteobacteria</taxon>
        <taxon>Rhodospirillales</taxon>
        <taxon>Rhodospirillaceae</taxon>
        <taxon>Rhodospirillaceae incertae sedis</taxon>
        <taxon>Candidatus Scatocola</taxon>
    </lineage>
</organism>
<proteinExistence type="predicted"/>
<feature type="region of interest" description="Disordered" evidence="1">
    <location>
        <begin position="1"/>
        <end position="49"/>
    </location>
</feature>
<evidence type="ECO:0000256" key="1">
    <source>
        <dbReference type="SAM" id="MobiDB-lite"/>
    </source>
</evidence>
<reference evidence="2" key="2">
    <citation type="journal article" date="2021" name="PeerJ">
        <title>Extensive microbial diversity within the chicken gut microbiome revealed by metagenomics and culture.</title>
        <authorList>
            <person name="Gilroy R."/>
            <person name="Ravi A."/>
            <person name="Getino M."/>
            <person name="Pursley I."/>
            <person name="Horton D.L."/>
            <person name="Alikhan N.F."/>
            <person name="Baker D."/>
            <person name="Gharbi K."/>
            <person name="Hall N."/>
            <person name="Watson M."/>
            <person name="Adriaenssens E.M."/>
            <person name="Foster-Nyarko E."/>
            <person name="Jarju S."/>
            <person name="Secka A."/>
            <person name="Antonio M."/>
            <person name="Oren A."/>
            <person name="Chaudhuri R.R."/>
            <person name="La Ragione R."/>
            <person name="Hildebrand F."/>
            <person name="Pallen M.J."/>
        </authorList>
    </citation>
    <scope>NUCLEOTIDE SEQUENCE</scope>
    <source>
        <strain evidence="2">ChiW3-316</strain>
    </source>
</reference>
<comment type="caution">
    <text evidence="2">The sequence shown here is derived from an EMBL/GenBank/DDBJ whole genome shotgun (WGS) entry which is preliminary data.</text>
</comment>